<dbReference type="KEGG" id="ani:ANIA_02544"/>
<evidence type="ECO:0000256" key="4">
    <source>
        <dbReference type="ARBA" id="ARBA00022692"/>
    </source>
</evidence>
<dbReference type="Proteomes" id="UP000000560">
    <property type="component" value="Chromosome VII"/>
</dbReference>
<sequence>MALSGDARTKGVTLPPAPARWSTQLCIRNPAATTTITMPILPHLTVNTYNLTVVILVAIGTISTAYGLAVIGSTVGQPNFYTFFDLEADTTDPDYKHTTNMIGALNGVNSAGAFMGCILQAWSSDAYGRKTTIRLGAAVLIVGGALCAGAVHMAMFLVGRFVAGLGAGILACSVPIYQAEVSTAETRGAMVCVTGVMYAVGYSLAGWLGYACWFMEATSPAAQFAWRFPLAFQVLFPLCVLVGAPFIPESPRWLLAKGKGVEALSVLQKLHSTNGHSNGDNTKAREEFSLMEKQLELDQSRIVKSRWPALALFSTPANRKRSLIATILMIGNQFLGTFVLTNYGVLIYASLGLTGSIPLLLNACWTSFTLIGNTWTALYIDRFGRRRFLLAGATGCTLCMVFLCALTASFLNTDNTPGLRAAVFFIFFYIFWWCFFVDATQFAYIAEIFPNHLRSQGVALGLGWFYLSSEVTLVAAPVGLDRVGWRFYLVLIVPSVLYVGCIYFLFPETKGRTLEEMGRVFGEEHIYRQEAESDTVTEKGVETQRIEDVSTV</sequence>
<dbReference type="PANTHER" id="PTHR48022:SF38">
    <property type="entry name" value="MAJOR FACILITATOR SUPERFAMILY (MFS) PROFILE DOMAIN-CONTAINING PROTEIN-RELATED"/>
    <property type="match status" value="1"/>
</dbReference>
<dbReference type="GO" id="GO:0005351">
    <property type="term" value="F:carbohydrate:proton symporter activity"/>
    <property type="evidence" value="ECO:0000318"/>
    <property type="project" value="GO_Central"/>
</dbReference>
<feature type="transmembrane region" description="Helical" evidence="7">
    <location>
        <begin position="161"/>
        <end position="177"/>
    </location>
</feature>
<dbReference type="AlphaFoldDB" id="Q5BA86"/>
<keyword evidence="5 7" id="KW-1133">Transmembrane helix</keyword>
<feature type="transmembrane region" description="Helical" evidence="7">
    <location>
        <begin position="135"/>
        <end position="155"/>
    </location>
</feature>
<dbReference type="InterPro" id="IPR005828">
    <property type="entry name" value="MFS_sugar_transport-like"/>
</dbReference>
<organism evidence="9 10">
    <name type="scientific">Emericella nidulans (strain FGSC A4 / ATCC 38163 / CBS 112.46 / NRRL 194 / M139)</name>
    <name type="common">Aspergillus nidulans</name>
    <dbReference type="NCBI Taxonomy" id="227321"/>
    <lineage>
        <taxon>Eukaryota</taxon>
        <taxon>Fungi</taxon>
        <taxon>Dikarya</taxon>
        <taxon>Ascomycota</taxon>
        <taxon>Pezizomycotina</taxon>
        <taxon>Eurotiomycetes</taxon>
        <taxon>Eurotiomycetidae</taxon>
        <taxon>Eurotiales</taxon>
        <taxon>Aspergillaceae</taxon>
        <taxon>Aspergillus</taxon>
        <taxon>Aspergillus subgen. Nidulantes</taxon>
    </lineage>
</organism>
<dbReference type="Gene3D" id="1.20.1250.20">
    <property type="entry name" value="MFS general substrate transporter like domains"/>
    <property type="match status" value="1"/>
</dbReference>
<evidence type="ECO:0000256" key="3">
    <source>
        <dbReference type="ARBA" id="ARBA00022448"/>
    </source>
</evidence>
<evidence type="ECO:0000256" key="5">
    <source>
        <dbReference type="ARBA" id="ARBA00022989"/>
    </source>
</evidence>
<feature type="transmembrane region" description="Helical" evidence="7">
    <location>
        <begin position="323"/>
        <end position="351"/>
    </location>
</feature>
<dbReference type="PRINTS" id="PR00171">
    <property type="entry name" value="SUGRTRNSPORT"/>
</dbReference>
<dbReference type="InterPro" id="IPR005829">
    <property type="entry name" value="Sugar_transporter_CS"/>
</dbReference>
<dbReference type="PROSITE" id="PS00217">
    <property type="entry name" value="SUGAR_TRANSPORT_2"/>
    <property type="match status" value="1"/>
</dbReference>
<protein>
    <recommendedName>
        <fullName evidence="8">Major facilitator superfamily (MFS) profile domain-containing protein</fullName>
    </recommendedName>
</protein>
<dbReference type="PROSITE" id="PS50850">
    <property type="entry name" value="MFS"/>
    <property type="match status" value="1"/>
</dbReference>
<comment type="subcellular location">
    <subcellularLocation>
        <location evidence="1">Membrane</location>
        <topology evidence="1">Multi-pass membrane protein</topology>
    </subcellularLocation>
</comment>
<feature type="transmembrane region" description="Helical" evidence="7">
    <location>
        <begin position="230"/>
        <end position="247"/>
    </location>
</feature>
<dbReference type="InterPro" id="IPR003663">
    <property type="entry name" value="Sugar/inositol_transpt"/>
</dbReference>
<gene>
    <name evidence="9" type="ORF">ANIA_02544</name>
</gene>
<evidence type="ECO:0000256" key="2">
    <source>
        <dbReference type="ARBA" id="ARBA00010992"/>
    </source>
</evidence>
<dbReference type="Pfam" id="PF00083">
    <property type="entry name" value="Sugar_tr"/>
    <property type="match status" value="1"/>
</dbReference>
<dbReference type="OMA" id="ACSYGMA"/>
<dbReference type="PROSITE" id="PS00216">
    <property type="entry name" value="SUGAR_TRANSPORT_1"/>
    <property type="match status" value="1"/>
</dbReference>
<dbReference type="HOGENOM" id="CLU_001265_30_13_1"/>
<evidence type="ECO:0000256" key="7">
    <source>
        <dbReference type="SAM" id="Phobius"/>
    </source>
</evidence>
<accession>Q5BA86</accession>
<accession>C8VPS8</accession>
<dbReference type="InParanoid" id="Q5BA86"/>
<dbReference type="InterPro" id="IPR050360">
    <property type="entry name" value="MFS_Sugar_Transporters"/>
</dbReference>
<feature type="transmembrane region" description="Helical" evidence="7">
    <location>
        <begin position="388"/>
        <end position="411"/>
    </location>
</feature>
<dbReference type="PANTHER" id="PTHR48022">
    <property type="entry name" value="PLASTIDIC GLUCOSE TRANSPORTER 4"/>
    <property type="match status" value="1"/>
</dbReference>
<feature type="transmembrane region" description="Helical" evidence="7">
    <location>
        <begin position="189"/>
        <end position="210"/>
    </location>
</feature>
<reference evidence="10" key="2">
    <citation type="journal article" date="2009" name="Fungal Genet. Biol.">
        <title>The 2008 update of the Aspergillus nidulans genome annotation: a community effort.</title>
        <authorList>
            <person name="Wortman J.R."/>
            <person name="Gilsenan J.M."/>
            <person name="Joardar V."/>
            <person name="Deegan J."/>
            <person name="Clutterbuck J."/>
            <person name="Andersen M.R."/>
            <person name="Archer D."/>
            <person name="Bencina M."/>
            <person name="Braus G."/>
            <person name="Coutinho P."/>
            <person name="von Dohren H."/>
            <person name="Doonan J."/>
            <person name="Driessen A.J."/>
            <person name="Durek P."/>
            <person name="Espeso E."/>
            <person name="Fekete E."/>
            <person name="Flipphi M."/>
            <person name="Estrada C.G."/>
            <person name="Geysens S."/>
            <person name="Goldman G."/>
            <person name="de Groot P.W."/>
            <person name="Hansen K."/>
            <person name="Harris S.D."/>
            <person name="Heinekamp T."/>
            <person name="Helmstaedt K."/>
            <person name="Henrissat B."/>
            <person name="Hofmann G."/>
            <person name="Homan T."/>
            <person name="Horio T."/>
            <person name="Horiuchi H."/>
            <person name="James S."/>
            <person name="Jones M."/>
            <person name="Karaffa L."/>
            <person name="Karanyi Z."/>
            <person name="Kato M."/>
            <person name="Keller N."/>
            <person name="Kelly D.E."/>
            <person name="Kiel J.A."/>
            <person name="Kim J.M."/>
            <person name="van der Klei I.J."/>
            <person name="Klis F.M."/>
            <person name="Kovalchuk A."/>
            <person name="Krasevec N."/>
            <person name="Kubicek C.P."/>
            <person name="Liu B."/>
            <person name="Maccabe A."/>
            <person name="Meyer V."/>
            <person name="Mirabito P."/>
            <person name="Miskei M."/>
            <person name="Mos M."/>
            <person name="Mullins J."/>
            <person name="Nelson D.R."/>
            <person name="Nielsen J."/>
            <person name="Oakley B.R."/>
            <person name="Osmani S.A."/>
            <person name="Pakula T."/>
            <person name="Paszewski A."/>
            <person name="Paulsen I."/>
            <person name="Pilsyk S."/>
            <person name="Pocsi I."/>
            <person name="Punt P.J."/>
            <person name="Ram A.F."/>
            <person name="Ren Q."/>
            <person name="Robellet X."/>
            <person name="Robson G."/>
            <person name="Seiboth B."/>
            <person name="van Solingen P."/>
            <person name="Specht T."/>
            <person name="Sun J."/>
            <person name="Taheri-Talesh N."/>
            <person name="Takeshita N."/>
            <person name="Ussery D."/>
            <person name="vanKuyk P.A."/>
            <person name="Visser H."/>
            <person name="van de Vondervoort P.J."/>
            <person name="de Vries R.P."/>
            <person name="Walton J."/>
            <person name="Xiang X."/>
            <person name="Xiong Y."/>
            <person name="Zeng A.P."/>
            <person name="Brandt B.W."/>
            <person name="Cornell M.J."/>
            <person name="van den Hondel C.A."/>
            <person name="Visser J."/>
            <person name="Oliver S.G."/>
            <person name="Turner G."/>
        </authorList>
    </citation>
    <scope>GENOME REANNOTATION</scope>
    <source>
        <strain evidence="10">FGSC A4 / ATCC 38163 / CBS 112.46 / NRRL 194 / M139</strain>
    </source>
</reference>
<evidence type="ECO:0000256" key="6">
    <source>
        <dbReference type="ARBA" id="ARBA00023136"/>
    </source>
</evidence>
<dbReference type="EMBL" id="BN001307">
    <property type="protein sequence ID" value="CBF87067.1"/>
    <property type="molecule type" value="Genomic_DNA"/>
</dbReference>
<dbReference type="GO" id="GO:0008643">
    <property type="term" value="P:carbohydrate transport"/>
    <property type="evidence" value="ECO:0000318"/>
    <property type="project" value="GO_Central"/>
</dbReference>
<dbReference type="GeneID" id="2875724"/>
<dbReference type="RefSeq" id="XP_660148.1">
    <property type="nucleotide sequence ID" value="XM_655056.1"/>
</dbReference>
<comment type="similarity">
    <text evidence="2">Belongs to the major facilitator superfamily. Sugar transporter (TC 2.A.1.1) family.</text>
</comment>
<dbReference type="eggNOG" id="KOG0254">
    <property type="taxonomic scope" value="Eukaryota"/>
</dbReference>
<evidence type="ECO:0000313" key="10">
    <source>
        <dbReference type="Proteomes" id="UP000000560"/>
    </source>
</evidence>
<feature type="transmembrane region" description="Helical" evidence="7">
    <location>
        <begin position="48"/>
        <end position="71"/>
    </location>
</feature>
<dbReference type="GO" id="GO:0016020">
    <property type="term" value="C:membrane"/>
    <property type="evidence" value="ECO:0000318"/>
    <property type="project" value="GO_Central"/>
</dbReference>
<reference evidence="10" key="1">
    <citation type="journal article" date="2005" name="Nature">
        <title>Sequencing of Aspergillus nidulans and comparative analysis with A. fumigatus and A. oryzae.</title>
        <authorList>
            <person name="Galagan J.E."/>
            <person name="Calvo S.E."/>
            <person name="Cuomo C."/>
            <person name="Ma L.J."/>
            <person name="Wortman J.R."/>
            <person name="Batzoglou S."/>
            <person name="Lee S.I."/>
            <person name="Basturkmen M."/>
            <person name="Spevak C.C."/>
            <person name="Clutterbuck J."/>
            <person name="Kapitonov V."/>
            <person name="Jurka J."/>
            <person name="Scazzocchio C."/>
            <person name="Farman M."/>
            <person name="Butler J."/>
            <person name="Purcell S."/>
            <person name="Harris S."/>
            <person name="Braus G.H."/>
            <person name="Draht O."/>
            <person name="Busch S."/>
            <person name="D'Enfert C."/>
            <person name="Bouchier C."/>
            <person name="Goldman G.H."/>
            <person name="Bell-Pedersen D."/>
            <person name="Griffiths-Jones S."/>
            <person name="Doonan J.H."/>
            <person name="Yu J."/>
            <person name="Vienken K."/>
            <person name="Pain A."/>
            <person name="Freitag M."/>
            <person name="Selker E.U."/>
            <person name="Archer D.B."/>
            <person name="Penalva M.A."/>
            <person name="Oakley B.R."/>
            <person name="Momany M."/>
            <person name="Tanaka T."/>
            <person name="Kumagai T."/>
            <person name="Asai K."/>
            <person name="Machida M."/>
            <person name="Nierman W.C."/>
            <person name="Denning D.W."/>
            <person name="Caddick M."/>
            <person name="Hynes M."/>
            <person name="Paoletti M."/>
            <person name="Fischer R."/>
            <person name="Miller B."/>
            <person name="Dyer P."/>
            <person name="Sachs M.S."/>
            <person name="Osmani S.A."/>
            <person name="Birren B.W."/>
        </authorList>
    </citation>
    <scope>NUCLEOTIDE SEQUENCE [LARGE SCALE GENOMIC DNA]</scope>
    <source>
        <strain evidence="10">FGSC A4 / ATCC 38163 / CBS 112.46 / NRRL 194 / M139</strain>
    </source>
</reference>
<name>Q5BA86_EMENI</name>
<keyword evidence="3" id="KW-0813">Transport</keyword>
<dbReference type="InterPro" id="IPR036259">
    <property type="entry name" value="MFS_trans_sf"/>
</dbReference>
<dbReference type="FunFam" id="1.20.1250.20:FF:000134">
    <property type="entry name" value="MFS sugar transporter protein"/>
    <property type="match status" value="1"/>
</dbReference>
<evidence type="ECO:0000256" key="1">
    <source>
        <dbReference type="ARBA" id="ARBA00004141"/>
    </source>
</evidence>
<feature type="transmembrane region" description="Helical" evidence="7">
    <location>
        <begin position="101"/>
        <end position="123"/>
    </location>
</feature>
<evidence type="ECO:0000259" key="8">
    <source>
        <dbReference type="PROSITE" id="PS50850"/>
    </source>
</evidence>
<feature type="transmembrane region" description="Helical" evidence="7">
    <location>
        <begin position="357"/>
        <end position="376"/>
    </location>
</feature>
<dbReference type="OrthoDB" id="6612291at2759"/>
<feature type="transmembrane region" description="Helical" evidence="7">
    <location>
        <begin position="485"/>
        <end position="506"/>
    </location>
</feature>
<dbReference type="SUPFAM" id="SSF103473">
    <property type="entry name" value="MFS general substrate transporter"/>
    <property type="match status" value="1"/>
</dbReference>
<dbReference type="InterPro" id="IPR020846">
    <property type="entry name" value="MFS_dom"/>
</dbReference>
<keyword evidence="4 7" id="KW-0812">Transmembrane</keyword>
<feature type="transmembrane region" description="Helical" evidence="7">
    <location>
        <begin position="423"/>
        <end position="446"/>
    </location>
</feature>
<keyword evidence="6 7" id="KW-0472">Membrane</keyword>
<feature type="transmembrane region" description="Helical" evidence="7">
    <location>
        <begin position="458"/>
        <end position="479"/>
    </location>
</feature>
<keyword evidence="10" id="KW-1185">Reference proteome</keyword>
<feature type="domain" description="Major facilitator superfamily (MFS) profile" evidence="8">
    <location>
        <begin position="53"/>
        <end position="510"/>
    </location>
</feature>
<proteinExistence type="inferred from homology"/>
<evidence type="ECO:0000313" key="9">
    <source>
        <dbReference type="EMBL" id="CBF87067.1"/>
    </source>
</evidence>